<dbReference type="RefSeq" id="WP_185692310.1">
    <property type="nucleotide sequence ID" value="NZ_JACHVA010000053.1"/>
</dbReference>
<gene>
    <name evidence="3" type="ORF">H5P30_07330</name>
</gene>
<name>A0A7X1AX22_9BACT</name>
<dbReference type="SUPFAM" id="SSF51445">
    <property type="entry name" value="(Trans)glycosidases"/>
    <property type="match status" value="1"/>
</dbReference>
<evidence type="ECO:0000256" key="2">
    <source>
        <dbReference type="ARBA" id="ARBA00023295"/>
    </source>
</evidence>
<proteinExistence type="predicted"/>
<keyword evidence="4" id="KW-1185">Reference proteome</keyword>
<dbReference type="Proteomes" id="UP000525652">
    <property type="component" value="Unassembled WGS sequence"/>
</dbReference>
<dbReference type="AlphaFoldDB" id="A0A7X1AX22"/>
<comment type="caution">
    <text evidence="3">The sequence shown here is derived from an EMBL/GenBank/DDBJ whole genome shotgun (WGS) entry which is preliminary data.</text>
</comment>
<dbReference type="PROSITE" id="PS00512">
    <property type="entry name" value="ALPHA_GALACTOSIDASE"/>
    <property type="match status" value="1"/>
</dbReference>
<reference evidence="3 4" key="1">
    <citation type="submission" date="2020-07" db="EMBL/GenBank/DDBJ databases">
        <authorList>
            <person name="Feng X."/>
        </authorList>
    </citation>
    <scope>NUCLEOTIDE SEQUENCE [LARGE SCALE GENOMIC DNA]</scope>
    <source>
        <strain evidence="3 4">JCM14086</strain>
    </source>
</reference>
<dbReference type="EMBL" id="JACHVA010000053">
    <property type="protein sequence ID" value="MBC2601586.1"/>
    <property type="molecule type" value="Genomic_DNA"/>
</dbReference>
<accession>A0A7X1AX22</accession>
<organism evidence="3 4">
    <name type="scientific">Puniceicoccus vermicola</name>
    <dbReference type="NCBI Taxonomy" id="388746"/>
    <lineage>
        <taxon>Bacteria</taxon>
        <taxon>Pseudomonadati</taxon>
        <taxon>Verrucomicrobiota</taxon>
        <taxon>Opitutia</taxon>
        <taxon>Puniceicoccales</taxon>
        <taxon>Puniceicoccaceae</taxon>
        <taxon>Puniceicoccus</taxon>
    </lineage>
</organism>
<sequence>MSIHKENGHDSDRLEDCYATWEDGILKFGNSYFEERWVQAPDGFLKPQDLRRKGGKIWGDRTGGESVWESEWRVCCSCEYGKRSVSSAEGLIVSLRLESLKESDRWRSFRFQLFPDLAGSILEVEDPSVEGNEGSDANHSLGVHEADGFETESDGGLGVTLPNETLPAWQLEDRHLCLREFQYVDQTDYHSEFAYQREWLMHPSEKVLPMRSNVVSLESVNPDEHGEGVLWVLLAPLGHVRKSWSAPFDFLLAFGEEHLTFRIWTSGYSLARVAYQGGRNGALLAMQRLQKTLRSFGVSAEGTVLSNTWGDRGGARHLSASFLEEEIEAAKEMGVEVLQIDDGWQKGATVNTVEDRSAGVWNGFWEADPNFWEVHPGRFPNGFRPIVEKMREVGIELGLWFAPDSSNEFANWEKDVLVLLGLWRKWGVRYFKLDAVKLTSRLAETRFHQLCEKVLKASDCAIVFDFDATAERRPTYWGRVGGGQLFLENRYTDFGNYYPHQTLRALWTLTLHGILPSRIRLEFLNTTRNPDCYSEGDPLSPERWPADYQVAITLAASPLAWMEMSRVPEERRRIWGDLFKAWQPHRRAFHRGSVLPIGDPPNGFSWTGFLSLDQQEGKTVLYGIIFRELHPDDHFSFSVPRVYELEESMFEESELIAGAGTVGPIEKNRFVVNLPRKRSFVVVRWEISVLTDS</sequence>
<dbReference type="GO" id="GO:0004553">
    <property type="term" value="F:hydrolase activity, hydrolyzing O-glycosyl compounds"/>
    <property type="evidence" value="ECO:0007669"/>
    <property type="project" value="InterPro"/>
</dbReference>
<dbReference type="Gene3D" id="3.20.20.70">
    <property type="entry name" value="Aldolase class I"/>
    <property type="match status" value="1"/>
</dbReference>
<keyword evidence="2" id="KW-0326">Glycosidase</keyword>
<dbReference type="InterPro" id="IPR000111">
    <property type="entry name" value="Glyco_hydro_27/36_CS"/>
</dbReference>
<evidence type="ECO:0000313" key="3">
    <source>
        <dbReference type="EMBL" id="MBC2601586.1"/>
    </source>
</evidence>
<dbReference type="InterPro" id="IPR017853">
    <property type="entry name" value="GH"/>
</dbReference>
<dbReference type="GO" id="GO:0005975">
    <property type="term" value="P:carbohydrate metabolic process"/>
    <property type="evidence" value="ECO:0007669"/>
    <property type="project" value="InterPro"/>
</dbReference>
<evidence type="ECO:0000313" key="4">
    <source>
        <dbReference type="Proteomes" id="UP000525652"/>
    </source>
</evidence>
<evidence type="ECO:0000256" key="1">
    <source>
        <dbReference type="ARBA" id="ARBA00022801"/>
    </source>
</evidence>
<protein>
    <submittedName>
        <fullName evidence="3">Alpha-galactosidase</fullName>
    </submittedName>
</protein>
<dbReference type="InterPro" id="IPR013785">
    <property type="entry name" value="Aldolase_TIM"/>
</dbReference>
<keyword evidence="1" id="KW-0378">Hydrolase</keyword>